<keyword evidence="5" id="KW-0378">Hydrolase</keyword>
<comment type="caution">
    <text evidence="5">The sequence shown here is derived from an EMBL/GenBank/DDBJ whole genome shotgun (WGS) entry which is preliminary data.</text>
</comment>
<accession>A0A938Y3I1</accession>
<dbReference type="PANTHER" id="PTHR42951:SF14">
    <property type="entry name" value="METALLO-BETA-LACTAMASE SUPERFAMILY PROTEIN"/>
    <property type="match status" value="1"/>
</dbReference>
<evidence type="ECO:0000259" key="4">
    <source>
        <dbReference type="SMART" id="SM00849"/>
    </source>
</evidence>
<comment type="catalytic activity">
    <reaction evidence="3">
        <text>3',5'-cyclic UMP + H2O = UMP + H(+)</text>
        <dbReference type="Rhea" id="RHEA:70575"/>
        <dbReference type="ChEBI" id="CHEBI:15377"/>
        <dbReference type="ChEBI" id="CHEBI:15378"/>
        <dbReference type="ChEBI" id="CHEBI:57865"/>
        <dbReference type="ChEBI" id="CHEBI:184387"/>
    </reaction>
    <physiologicalReaction direction="left-to-right" evidence="3">
        <dbReference type="Rhea" id="RHEA:70576"/>
    </physiologicalReaction>
</comment>
<evidence type="ECO:0000256" key="1">
    <source>
        <dbReference type="ARBA" id="ARBA00034221"/>
    </source>
</evidence>
<protein>
    <submittedName>
        <fullName evidence="5">Glyoxylase-like metal-dependent hydrolase (Beta-lactamase superfamily II)</fullName>
    </submittedName>
</protein>
<dbReference type="InterPro" id="IPR001279">
    <property type="entry name" value="Metallo-B-lactamas"/>
</dbReference>
<reference evidence="5" key="1">
    <citation type="submission" date="2021-01" db="EMBL/GenBank/DDBJ databases">
        <title>Genomic Encyclopedia of Type Strains, Phase IV (KMG-IV): sequencing the most valuable type-strain genomes for metagenomic binning, comparative biology and taxonomic classification.</title>
        <authorList>
            <person name="Goeker M."/>
        </authorList>
    </citation>
    <scope>NUCLEOTIDE SEQUENCE</scope>
    <source>
        <strain evidence="5">DSM 25523</strain>
    </source>
</reference>
<comment type="catalytic activity">
    <reaction evidence="1">
        <text>3',5'-cyclic CMP + H2O = CMP + H(+)</text>
        <dbReference type="Rhea" id="RHEA:72675"/>
        <dbReference type="ChEBI" id="CHEBI:15377"/>
        <dbReference type="ChEBI" id="CHEBI:15378"/>
        <dbReference type="ChEBI" id="CHEBI:58003"/>
        <dbReference type="ChEBI" id="CHEBI:60377"/>
    </reaction>
    <physiologicalReaction direction="left-to-right" evidence="1">
        <dbReference type="Rhea" id="RHEA:72676"/>
    </physiologicalReaction>
</comment>
<dbReference type="Proteomes" id="UP000717624">
    <property type="component" value="Unassembled WGS sequence"/>
</dbReference>
<comment type="function">
    <text evidence="2">Counteracts the endogenous Pycsar antiviral defense system. Phosphodiesterase that enables metal-dependent hydrolysis of host cyclic nucleotide Pycsar defense signals such as cCMP and cUMP.</text>
</comment>
<dbReference type="EMBL" id="JAFBEB010000008">
    <property type="protein sequence ID" value="MBM7590937.1"/>
    <property type="molecule type" value="Genomic_DNA"/>
</dbReference>
<sequence length="311" mass="34366">MEKQQKAGNAMADQVTIEMITSRIGYFPGSVNVGLILGESGAILIDSGLDTQTAKRLKRGLEQIGQPLVAIIQTHAHADHFGGNAHLLTVFPQALVYAPPLEEAIIRYPVLEPIYLGMGATPVKELRNKFLEAPASRVDRLLPEEGELQVDGVTITVLPLPGHSWQQVGIVCEQICFAADSFFGEETLSKHKLPFLVDVHDTLQSLQLLQATVYAGYLPGHGSFVTSPDAVIGKNIELHQQIISRIKALLRREQNMEELLAALAEELELNIATMSSYALYRTALMGYLTGLLREEQIAYRFDRNQLLWKAL</sequence>
<dbReference type="InterPro" id="IPR050855">
    <property type="entry name" value="NDM-1-like"/>
</dbReference>
<dbReference type="InterPro" id="IPR036866">
    <property type="entry name" value="RibonucZ/Hydroxyglut_hydro"/>
</dbReference>
<dbReference type="Gene3D" id="3.60.15.10">
    <property type="entry name" value="Ribonuclease Z/Hydroxyacylglutathione hydrolase-like"/>
    <property type="match status" value="1"/>
</dbReference>
<evidence type="ECO:0000313" key="5">
    <source>
        <dbReference type="EMBL" id="MBM7590937.1"/>
    </source>
</evidence>
<dbReference type="SUPFAM" id="SSF56281">
    <property type="entry name" value="Metallo-hydrolase/oxidoreductase"/>
    <property type="match status" value="1"/>
</dbReference>
<dbReference type="Pfam" id="PF00753">
    <property type="entry name" value="Lactamase_B"/>
    <property type="match status" value="1"/>
</dbReference>
<gene>
    <name evidence="5" type="ORF">JOD01_002549</name>
</gene>
<dbReference type="AlphaFoldDB" id="A0A938Y3I1"/>
<evidence type="ECO:0000256" key="3">
    <source>
        <dbReference type="ARBA" id="ARBA00048505"/>
    </source>
</evidence>
<dbReference type="CDD" id="cd07743">
    <property type="entry name" value="metallo-hydrolase-like_MBL-fold"/>
    <property type="match status" value="1"/>
</dbReference>
<name>A0A938Y3I1_9BACL</name>
<dbReference type="SMART" id="SM00849">
    <property type="entry name" value="Lactamase_B"/>
    <property type="match status" value="1"/>
</dbReference>
<evidence type="ECO:0000256" key="2">
    <source>
        <dbReference type="ARBA" id="ARBA00034301"/>
    </source>
</evidence>
<dbReference type="RefSeq" id="WP_239565427.1">
    <property type="nucleotide sequence ID" value="NZ_BAABIN010000005.1"/>
</dbReference>
<organism evidence="5 6">
    <name type="scientific">Brevibacillus fulvus</name>
    <dbReference type="NCBI Taxonomy" id="1125967"/>
    <lineage>
        <taxon>Bacteria</taxon>
        <taxon>Bacillati</taxon>
        <taxon>Bacillota</taxon>
        <taxon>Bacilli</taxon>
        <taxon>Bacillales</taxon>
        <taxon>Paenibacillaceae</taxon>
        <taxon>Brevibacillus</taxon>
    </lineage>
</organism>
<evidence type="ECO:0000313" key="6">
    <source>
        <dbReference type="Proteomes" id="UP000717624"/>
    </source>
</evidence>
<dbReference type="PANTHER" id="PTHR42951">
    <property type="entry name" value="METALLO-BETA-LACTAMASE DOMAIN-CONTAINING"/>
    <property type="match status" value="1"/>
</dbReference>
<dbReference type="GO" id="GO:0016787">
    <property type="term" value="F:hydrolase activity"/>
    <property type="evidence" value="ECO:0007669"/>
    <property type="project" value="UniProtKB-KW"/>
</dbReference>
<keyword evidence="6" id="KW-1185">Reference proteome</keyword>
<proteinExistence type="predicted"/>
<feature type="domain" description="Metallo-beta-lactamase" evidence="4">
    <location>
        <begin position="30"/>
        <end position="221"/>
    </location>
</feature>